<reference evidence="3" key="1">
    <citation type="submission" date="2019-10" db="EMBL/GenBank/DDBJ databases">
        <title>Streptomyces sp. nov., a novel actinobacterium isolated from alkaline environment.</title>
        <authorList>
            <person name="Golinska P."/>
        </authorList>
    </citation>
    <scope>NUCLEOTIDE SEQUENCE [LARGE SCALE GENOMIC DNA]</scope>
    <source>
        <strain evidence="3">DSM 42108</strain>
    </source>
</reference>
<dbReference type="AlphaFoldDB" id="A0A7W3XZ27"/>
<comment type="caution">
    <text evidence="2">The sequence shown here is derived from an EMBL/GenBank/DDBJ whole genome shotgun (WGS) entry which is preliminary data.</text>
</comment>
<sequence>MELRKVFTPERLVLARKRRRMTLAALAEASGISAQSITAFENHRKPPSEETLSSLASALRFPLFFFQAPP</sequence>
<organism evidence="2 3">
    <name type="scientific">Streptomyces calidiresistens</name>
    <dbReference type="NCBI Taxonomy" id="1485586"/>
    <lineage>
        <taxon>Bacteria</taxon>
        <taxon>Bacillati</taxon>
        <taxon>Actinomycetota</taxon>
        <taxon>Actinomycetes</taxon>
        <taxon>Kitasatosporales</taxon>
        <taxon>Streptomycetaceae</taxon>
        <taxon>Streptomyces</taxon>
    </lineage>
</organism>
<keyword evidence="3" id="KW-1185">Reference proteome</keyword>
<dbReference type="RefSeq" id="WP_369075298.1">
    <property type="nucleotide sequence ID" value="NZ_VKHS01000920.1"/>
</dbReference>
<dbReference type="Gene3D" id="1.10.260.40">
    <property type="entry name" value="lambda repressor-like DNA-binding domains"/>
    <property type="match status" value="1"/>
</dbReference>
<gene>
    <name evidence="2" type="ORF">FOE67_23715</name>
</gene>
<dbReference type="InterPro" id="IPR001387">
    <property type="entry name" value="Cro/C1-type_HTH"/>
</dbReference>
<proteinExistence type="predicted"/>
<dbReference type="SMART" id="SM00530">
    <property type="entry name" value="HTH_XRE"/>
    <property type="match status" value="1"/>
</dbReference>
<dbReference type="PROSITE" id="PS50943">
    <property type="entry name" value="HTH_CROC1"/>
    <property type="match status" value="1"/>
</dbReference>
<dbReference type="InterPro" id="IPR010982">
    <property type="entry name" value="Lambda_DNA-bd_dom_sf"/>
</dbReference>
<dbReference type="EMBL" id="VKHS01000920">
    <property type="protein sequence ID" value="MBB0232416.1"/>
    <property type="molecule type" value="Genomic_DNA"/>
</dbReference>
<protein>
    <submittedName>
        <fullName evidence="2">Helix-turn-helix domain-containing protein</fullName>
    </submittedName>
</protein>
<evidence type="ECO:0000313" key="2">
    <source>
        <dbReference type="EMBL" id="MBB0232416.1"/>
    </source>
</evidence>
<dbReference type="Proteomes" id="UP000530234">
    <property type="component" value="Unassembled WGS sequence"/>
</dbReference>
<evidence type="ECO:0000313" key="3">
    <source>
        <dbReference type="Proteomes" id="UP000530234"/>
    </source>
</evidence>
<evidence type="ECO:0000259" key="1">
    <source>
        <dbReference type="PROSITE" id="PS50943"/>
    </source>
</evidence>
<feature type="domain" description="HTH cro/C1-type" evidence="1">
    <location>
        <begin position="12"/>
        <end position="66"/>
    </location>
</feature>
<dbReference type="CDD" id="cd00093">
    <property type="entry name" value="HTH_XRE"/>
    <property type="match status" value="1"/>
</dbReference>
<feature type="non-terminal residue" evidence="2">
    <location>
        <position position="70"/>
    </location>
</feature>
<dbReference type="SUPFAM" id="SSF47413">
    <property type="entry name" value="lambda repressor-like DNA-binding domains"/>
    <property type="match status" value="1"/>
</dbReference>
<name>A0A7W3XZ27_9ACTN</name>
<accession>A0A7W3XZ27</accession>
<dbReference type="Pfam" id="PF01381">
    <property type="entry name" value="HTH_3"/>
    <property type="match status" value="1"/>
</dbReference>
<dbReference type="GO" id="GO:0003677">
    <property type="term" value="F:DNA binding"/>
    <property type="evidence" value="ECO:0007669"/>
    <property type="project" value="InterPro"/>
</dbReference>